<feature type="compositionally biased region" description="Basic and acidic residues" evidence="1">
    <location>
        <begin position="12"/>
        <end position="21"/>
    </location>
</feature>
<protein>
    <submittedName>
        <fullName evidence="2">Uncharacterized protein</fullName>
    </submittedName>
</protein>
<evidence type="ECO:0000256" key="1">
    <source>
        <dbReference type="SAM" id="MobiDB-lite"/>
    </source>
</evidence>
<comment type="caution">
    <text evidence="2">The sequence shown here is derived from an EMBL/GenBank/DDBJ whole genome shotgun (WGS) entry which is preliminary data.</text>
</comment>
<name>A0A3D9YYQ0_9HYPH</name>
<gene>
    <name evidence="2" type="ORF">DES32_1519</name>
</gene>
<dbReference type="Proteomes" id="UP000256900">
    <property type="component" value="Unassembled WGS sequence"/>
</dbReference>
<dbReference type="EMBL" id="QUMO01000002">
    <property type="protein sequence ID" value="REF87884.1"/>
    <property type="molecule type" value="Genomic_DNA"/>
</dbReference>
<evidence type="ECO:0000313" key="2">
    <source>
        <dbReference type="EMBL" id="REF87884.1"/>
    </source>
</evidence>
<reference evidence="2 3" key="1">
    <citation type="submission" date="2018-08" db="EMBL/GenBank/DDBJ databases">
        <title>Genomic Encyclopedia of Type Strains, Phase IV (KMG-IV): sequencing the most valuable type-strain genomes for metagenomic binning, comparative biology and taxonomic classification.</title>
        <authorList>
            <person name="Goeker M."/>
        </authorList>
    </citation>
    <scope>NUCLEOTIDE SEQUENCE [LARGE SCALE GENOMIC DNA]</scope>
    <source>
        <strain evidence="2 3">BW863</strain>
    </source>
</reference>
<accession>A0A3D9YYQ0</accession>
<proteinExistence type="predicted"/>
<dbReference type="RefSeq" id="WP_245411218.1">
    <property type="nucleotide sequence ID" value="NZ_CP025086.1"/>
</dbReference>
<organism evidence="2 3">
    <name type="scientific">Methylovirgula ligni</name>
    <dbReference type="NCBI Taxonomy" id="569860"/>
    <lineage>
        <taxon>Bacteria</taxon>
        <taxon>Pseudomonadati</taxon>
        <taxon>Pseudomonadota</taxon>
        <taxon>Alphaproteobacteria</taxon>
        <taxon>Hyphomicrobiales</taxon>
        <taxon>Beijerinckiaceae</taxon>
        <taxon>Methylovirgula</taxon>
    </lineage>
</organism>
<sequence length="76" mass="8098">MNIEAVEAVGEPLERPNEGKKASLAAEADETVAERGGDAREAVKALLAKIAYLEAARDRALSHVFYGYARGKLDGP</sequence>
<keyword evidence="3" id="KW-1185">Reference proteome</keyword>
<feature type="region of interest" description="Disordered" evidence="1">
    <location>
        <begin position="1"/>
        <end position="29"/>
    </location>
</feature>
<evidence type="ECO:0000313" key="3">
    <source>
        <dbReference type="Proteomes" id="UP000256900"/>
    </source>
</evidence>
<dbReference type="AlphaFoldDB" id="A0A3D9YYQ0"/>